<dbReference type="InterPro" id="IPR000713">
    <property type="entry name" value="Mur_ligase_N"/>
</dbReference>
<protein>
    <recommendedName>
        <fullName evidence="10">UDP-MurNAc-pentapeptide synthetase</fullName>
    </recommendedName>
</protein>
<feature type="domain" description="Mur ligase central" evidence="13">
    <location>
        <begin position="98"/>
        <end position="277"/>
    </location>
</feature>
<evidence type="ECO:0000256" key="9">
    <source>
        <dbReference type="ARBA" id="ARBA00023316"/>
    </source>
</evidence>
<feature type="domain" description="Mur ligase C-terminal" evidence="12">
    <location>
        <begin position="302"/>
        <end position="418"/>
    </location>
</feature>
<dbReference type="HAMAP" id="MF_02019">
    <property type="entry name" value="MurF"/>
    <property type="match status" value="1"/>
</dbReference>
<reference evidence="14" key="1">
    <citation type="submission" date="2018-05" db="EMBL/GenBank/DDBJ databases">
        <authorList>
            <person name="Lanie J.A."/>
            <person name="Ng W.-L."/>
            <person name="Kazmierczak K.M."/>
            <person name="Andrzejewski T.M."/>
            <person name="Davidsen T.M."/>
            <person name="Wayne K.J."/>
            <person name="Tettelin H."/>
            <person name="Glass J.I."/>
            <person name="Rusch D."/>
            <person name="Podicherti R."/>
            <person name="Tsui H.-C.T."/>
            <person name="Winkler M.E."/>
        </authorList>
    </citation>
    <scope>NUCLEOTIDE SEQUENCE</scope>
</reference>
<dbReference type="PANTHER" id="PTHR43024:SF1">
    <property type="entry name" value="UDP-N-ACETYLMURAMOYL-TRIPEPTIDE--D-ALANYL-D-ALANINE LIGASE"/>
    <property type="match status" value="1"/>
</dbReference>
<evidence type="ECO:0000256" key="6">
    <source>
        <dbReference type="ARBA" id="ARBA00022960"/>
    </source>
</evidence>
<dbReference type="InterPro" id="IPR035911">
    <property type="entry name" value="MurE/MurF_N"/>
</dbReference>
<evidence type="ECO:0000256" key="8">
    <source>
        <dbReference type="ARBA" id="ARBA00023306"/>
    </source>
</evidence>
<evidence type="ECO:0000259" key="11">
    <source>
        <dbReference type="Pfam" id="PF01225"/>
    </source>
</evidence>
<dbReference type="Gene3D" id="3.40.1190.10">
    <property type="entry name" value="Mur-like, catalytic domain"/>
    <property type="match status" value="1"/>
</dbReference>
<dbReference type="SUPFAM" id="SSF63418">
    <property type="entry name" value="MurE/MurF N-terminal domain"/>
    <property type="match status" value="1"/>
</dbReference>
<dbReference type="SUPFAM" id="SSF53244">
    <property type="entry name" value="MurD-like peptide ligases, peptide-binding domain"/>
    <property type="match status" value="1"/>
</dbReference>
<keyword evidence="8" id="KW-0131">Cell cycle</keyword>
<name>A0A381QYM1_9ZZZZ</name>
<evidence type="ECO:0000256" key="1">
    <source>
        <dbReference type="ARBA" id="ARBA00022490"/>
    </source>
</evidence>
<evidence type="ECO:0000256" key="5">
    <source>
        <dbReference type="ARBA" id="ARBA00022840"/>
    </source>
</evidence>
<dbReference type="EMBL" id="UINC01001563">
    <property type="protein sequence ID" value="SUZ83719.1"/>
    <property type="molecule type" value="Genomic_DNA"/>
</dbReference>
<keyword evidence="3" id="KW-0132">Cell division</keyword>
<keyword evidence="4" id="KW-0547">Nucleotide-binding</keyword>
<dbReference type="GO" id="GO:0047480">
    <property type="term" value="F:UDP-N-acetylmuramoyl-tripeptide-D-alanyl-D-alanine ligase activity"/>
    <property type="evidence" value="ECO:0007669"/>
    <property type="project" value="InterPro"/>
</dbReference>
<evidence type="ECO:0000259" key="13">
    <source>
        <dbReference type="Pfam" id="PF08245"/>
    </source>
</evidence>
<dbReference type="NCBIfam" id="TIGR01143">
    <property type="entry name" value="murF"/>
    <property type="match status" value="1"/>
</dbReference>
<dbReference type="GO" id="GO:0051301">
    <property type="term" value="P:cell division"/>
    <property type="evidence" value="ECO:0007669"/>
    <property type="project" value="UniProtKB-KW"/>
</dbReference>
<keyword evidence="2" id="KW-0436">Ligase</keyword>
<dbReference type="GO" id="GO:0071555">
    <property type="term" value="P:cell wall organization"/>
    <property type="evidence" value="ECO:0007669"/>
    <property type="project" value="UniProtKB-KW"/>
</dbReference>
<sequence length="434" mass="48521">MEDQINLIYKHFLNSEGICTDSRKIKKNSIFFSLKGENFDGNKFANEALDKGALYSVVDDKEIFNASKNLILVDNCLDALQNLAKLHRSKFNIPVVGITGSNGKTTTKNLLYHVLSSKFKVYATKGNLNNHIGVPLSILEMDDSYEIAIIEMGASAVGEIQQLSSICNPNVGLITNISSSHIKGFENFDGVIRGKSELFDYLIKNHGKVFINNNDLVINNFAKRFKDPIFLFGDNSFVKSSLISSVPNVTFEISNSQKFKSNLIGSHNYENIVFALSIGKYFGVYEENAAKEISKFSSNDNRSQLIRCNSNKIILDAYNANPVSMKYALETLSKFDKYKIAILGDMLELGKISKTEHEGIGRFVSNLKLDQVYYVGSRMKNAYLADKNSLWFNNKSDLESELNKIQIKDSVVLLKGSRSLTLESLVPLIKKISA</sequence>
<dbReference type="Pfam" id="PF02875">
    <property type="entry name" value="Mur_ligase_C"/>
    <property type="match status" value="1"/>
</dbReference>
<evidence type="ECO:0000259" key="12">
    <source>
        <dbReference type="Pfam" id="PF02875"/>
    </source>
</evidence>
<dbReference type="InterPro" id="IPR005863">
    <property type="entry name" value="UDP-N-AcMur_synth"/>
</dbReference>
<feature type="domain" description="Mur ligase N-terminal catalytic" evidence="11">
    <location>
        <begin position="17"/>
        <end position="87"/>
    </location>
</feature>
<keyword evidence="1" id="KW-0963">Cytoplasm</keyword>
<dbReference type="InterPro" id="IPR004101">
    <property type="entry name" value="Mur_ligase_C"/>
</dbReference>
<dbReference type="GO" id="GO:0008360">
    <property type="term" value="P:regulation of cell shape"/>
    <property type="evidence" value="ECO:0007669"/>
    <property type="project" value="UniProtKB-KW"/>
</dbReference>
<dbReference type="PANTHER" id="PTHR43024">
    <property type="entry name" value="UDP-N-ACETYLMURAMOYL-TRIPEPTIDE--D-ALANYL-D-ALANINE LIGASE"/>
    <property type="match status" value="1"/>
</dbReference>
<evidence type="ECO:0000256" key="10">
    <source>
        <dbReference type="ARBA" id="ARBA00031461"/>
    </source>
</evidence>
<evidence type="ECO:0000256" key="7">
    <source>
        <dbReference type="ARBA" id="ARBA00022984"/>
    </source>
</evidence>
<dbReference type="SUPFAM" id="SSF53623">
    <property type="entry name" value="MurD-like peptide ligases, catalytic domain"/>
    <property type="match status" value="1"/>
</dbReference>
<keyword evidence="6" id="KW-0133">Cell shape</keyword>
<evidence type="ECO:0000256" key="4">
    <source>
        <dbReference type="ARBA" id="ARBA00022741"/>
    </source>
</evidence>
<dbReference type="Gene3D" id="3.40.1390.10">
    <property type="entry name" value="MurE/MurF, N-terminal domain"/>
    <property type="match status" value="1"/>
</dbReference>
<dbReference type="Pfam" id="PF08245">
    <property type="entry name" value="Mur_ligase_M"/>
    <property type="match status" value="1"/>
</dbReference>
<dbReference type="Pfam" id="PF01225">
    <property type="entry name" value="Mur_ligase"/>
    <property type="match status" value="1"/>
</dbReference>
<keyword evidence="7" id="KW-0573">Peptidoglycan synthesis</keyword>
<organism evidence="14">
    <name type="scientific">marine metagenome</name>
    <dbReference type="NCBI Taxonomy" id="408172"/>
    <lineage>
        <taxon>unclassified sequences</taxon>
        <taxon>metagenomes</taxon>
        <taxon>ecological metagenomes</taxon>
    </lineage>
</organism>
<proteinExistence type="inferred from homology"/>
<dbReference type="InterPro" id="IPR051046">
    <property type="entry name" value="MurCDEF_CellWall_CoF430Synth"/>
</dbReference>
<evidence type="ECO:0000313" key="14">
    <source>
        <dbReference type="EMBL" id="SUZ83719.1"/>
    </source>
</evidence>
<keyword evidence="5" id="KW-0067">ATP-binding</keyword>
<dbReference type="GO" id="GO:0005524">
    <property type="term" value="F:ATP binding"/>
    <property type="evidence" value="ECO:0007669"/>
    <property type="project" value="UniProtKB-KW"/>
</dbReference>
<keyword evidence="9" id="KW-0961">Cell wall biogenesis/degradation</keyword>
<gene>
    <name evidence="14" type="ORF">METZ01_LOCUS36573</name>
</gene>
<dbReference type="Gene3D" id="3.90.190.20">
    <property type="entry name" value="Mur ligase, C-terminal domain"/>
    <property type="match status" value="1"/>
</dbReference>
<dbReference type="InterPro" id="IPR036565">
    <property type="entry name" value="Mur-like_cat_sf"/>
</dbReference>
<accession>A0A381QYM1</accession>
<dbReference type="InterPro" id="IPR013221">
    <property type="entry name" value="Mur_ligase_cen"/>
</dbReference>
<evidence type="ECO:0000256" key="3">
    <source>
        <dbReference type="ARBA" id="ARBA00022618"/>
    </source>
</evidence>
<dbReference type="InterPro" id="IPR036615">
    <property type="entry name" value="Mur_ligase_C_dom_sf"/>
</dbReference>
<evidence type="ECO:0000256" key="2">
    <source>
        <dbReference type="ARBA" id="ARBA00022598"/>
    </source>
</evidence>
<dbReference type="AlphaFoldDB" id="A0A381QYM1"/>
<dbReference type="GO" id="GO:0009252">
    <property type="term" value="P:peptidoglycan biosynthetic process"/>
    <property type="evidence" value="ECO:0007669"/>
    <property type="project" value="UniProtKB-KW"/>
</dbReference>